<dbReference type="eggNOG" id="ENOG502SPC9">
    <property type="taxonomic scope" value="Eukaryota"/>
</dbReference>
<keyword evidence="4" id="KW-0249">Electron transport</keyword>
<keyword evidence="6 7" id="KW-0472">Membrane</keyword>
<feature type="transmembrane region" description="Helical" evidence="7">
    <location>
        <begin position="30"/>
        <end position="54"/>
    </location>
</feature>
<dbReference type="GeneID" id="11514252"/>
<feature type="transmembrane region" description="Helical" evidence="7">
    <location>
        <begin position="6"/>
        <end position="23"/>
    </location>
</feature>
<dbReference type="RefSeq" id="XP_003664387.1">
    <property type="nucleotide sequence ID" value="XM_003664339.1"/>
</dbReference>
<dbReference type="EMBL" id="CP003005">
    <property type="protein sequence ID" value="AEO59142.1"/>
    <property type="molecule type" value="Genomic_DNA"/>
</dbReference>
<proteinExistence type="predicted"/>
<sequence>HGILGAAAMVALFPSEAILLRILPSRVGLWVHALMQILAICVLVAAVGLGIHLVQDMSDSDINSHFIIGLVVMACLILQPIFGIIHHEKFKRLRRRTIASYVHLFNGRICMTLGIVNGGLGLWIAGASDKLKIAYIATAAALWTLWLLTAIWGEWRIWKMTPRPCRRRKLRSPTSWTHQLGETSF</sequence>
<keyword evidence="3 7" id="KW-0812">Transmembrane</keyword>
<dbReference type="InterPro" id="IPR006593">
    <property type="entry name" value="Cyt_b561/ferric_Rdtase_TM"/>
</dbReference>
<dbReference type="Proteomes" id="UP000007322">
    <property type="component" value="Chromosome 4"/>
</dbReference>
<gene>
    <name evidence="9" type="ORF">MYCTH_52789</name>
</gene>
<dbReference type="CDD" id="cd08760">
    <property type="entry name" value="Cyt_b561_FRRS1_like"/>
    <property type="match status" value="1"/>
</dbReference>
<keyword evidence="5 7" id="KW-1133">Transmembrane helix</keyword>
<evidence type="ECO:0000259" key="8">
    <source>
        <dbReference type="PROSITE" id="PS50939"/>
    </source>
</evidence>
<feature type="transmembrane region" description="Helical" evidence="7">
    <location>
        <begin position="66"/>
        <end position="85"/>
    </location>
</feature>
<feature type="non-terminal residue" evidence="9">
    <location>
        <position position="1"/>
    </location>
</feature>
<evidence type="ECO:0000313" key="9">
    <source>
        <dbReference type="EMBL" id="AEO59142.1"/>
    </source>
</evidence>
<dbReference type="Gene3D" id="1.20.120.1770">
    <property type="match status" value="1"/>
</dbReference>
<dbReference type="PROSITE" id="PS50939">
    <property type="entry name" value="CYTOCHROME_B561"/>
    <property type="match status" value="1"/>
</dbReference>
<dbReference type="OrthoDB" id="19261at2759"/>
<dbReference type="AlphaFoldDB" id="G2QFB3"/>
<keyword evidence="2" id="KW-0813">Transport</keyword>
<evidence type="ECO:0000256" key="7">
    <source>
        <dbReference type="SAM" id="Phobius"/>
    </source>
</evidence>
<dbReference type="VEuPathDB" id="FungiDB:MYCTH_52789"/>
<evidence type="ECO:0000256" key="2">
    <source>
        <dbReference type="ARBA" id="ARBA00022448"/>
    </source>
</evidence>
<evidence type="ECO:0000256" key="6">
    <source>
        <dbReference type="ARBA" id="ARBA00023136"/>
    </source>
</evidence>
<dbReference type="SMART" id="SM00665">
    <property type="entry name" value="B561"/>
    <property type="match status" value="1"/>
</dbReference>
<dbReference type="PANTHER" id="PTHR47797:SF1">
    <property type="entry name" value="CYTOCHROME B561 DOMAIN-CONTAINING PROTEIN-RELATED"/>
    <property type="match status" value="1"/>
</dbReference>
<evidence type="ECO:0000256" key="4">
    <source>
        <dbReference type="ARBA" id="ARBA00022982"/>
    </source>
</evidence>
<organism evidence="9 10">
    <name type="scientific">Thermothelomyces thermophilus (strain ATCC 42464 / BCRC 31852 / DSM 1799)</name>
    <name type="common">Sporotrichum thermophile</name>
    <dbReference type="NCBI Taxonomy" id="573729"/>
    <lineage>
        <taxon>Eukaryota</taxon>
        <taxon>Fungi</taxon>
        <taxon>Dikarya</taxon>
        <taxon>Ascomycota</taxon>
        <taxon>Pezizomycotina</taxon>
        <taxon>Sordariomycetes</taxon>
        <taxon>Sordariomycetidae</taxon>
        <taxon>Sordariales</taxon>
        <taxon>Chaetomiaceae</taxon>
        <taxon>Thermothelomyces</taxon>
    </lineage>
</organism>
<feature type="domain" description="Cytochrome b561" evidence="8">
    <location>
        <begin position="1"/>
        <end position="156"/>
    </location>
</feature>
<accession>G2QFB3</accession>
<feature type="transmembrane region" description="Helical" evidence="7">
    <location>
        <begin position="133"/>
        <end position="153"/>
    </location>
</feature>
<reference evidence="9 10" key="1">
    <citation type="journal article" date="2011" name="Nat. Biotechnol.">
        <title>Comparative genomic analysis of the thermophilic biomass-degrading fungi Myceliophthora thermophila and Thielavia terrestris.</title>
        <authorList>
            <person name="Berka R.M."/>
            <person name="Grigoriev I.V."/>
            <person name="Otillar R."/>
            <person name="Salamov A."/>
            <person name="Grimwood J."/>
            <person name="Reid I."/>
            <person name="Ishmael N."/>
            <person name="John T."/>
            <person name="Darmond C."/>
            <person name="Moisan M.-C."/>
            <person name="Henrissat B."/>
            <person name="Coutinho P.M."/>
            <person name="Lombard V."/>
            <person name="Natvig D.O."/>
            <person name="Lindquist E."/>
            <person name="Schmutz J."/>
            <person name="Lucas S."/>
            <person name="Harris P."/>
            <person name="Powlowski J."/>
            <person name="Bellemare A."/>
            <person name="Taylor D."/>
            <person name="Butler G."/>
            <person name="de Vries R.P."/>
            <person name="Allijn I.E."/>
            <person name="van den Brink J."/>
            <person name="Ushinsky S."/>
            <person name="Storms R."/>
            <person name="Powell A.J."/>
            <person name="Paulsen I.T."/>
            <person name="Elbourne L.D.H."/>
            <person name="Baker S.E."/>
            <person name="Magnuson J."/>
            <person name="LaBoissiere S."/>
            <person name="Clutterbuck A.J."/>
            <person name="Martinez D."/>
            <person name="Wogulis M."/>
            <person name="de Leon A.L."/>
            <person name="Rey M.W."/>
            <person name="Tsang A."/>
        </authorList>
    </citation>
    <scope>NUCLEOTIDE SEQUENCE [LARGE SCALE GENOMIC DNA]</scope>
    <source>
        <strain evidence="10">ATCC 42464 / BCRC 31852 / DSM 1799</strain>
    </source>
</reference>
<dbReference type="OMA" id="ERNGHAC"/>
<dbReference type="STRING" id="573729.G2QFB3"/>
<evidence type="ECO:0000256" key="5">
    <source>
        <dbReference type="ARBA" id="ARBA00022989"/>
    </source>
</evidence>
<evidence type="ECO:0000256" key="1">
    <source>
        <dbReference type="ARBA" id="ARBA00004370"/>
    </source>
</evidence>
<evidence type="ECO:0000313" key="10">
    <source>
        <dbReference type="Proteomes" id="UP000007322"/>
    </source>
</evidence>
<evidence type="ECO:0000256" key="3">
    <source>
        <dbReference type="ARBA" id="ARBA00022692"/>
    </source>
</evidence>
<dbReference type="PANTHER" id="PTHR47797">
    <property type="entry name" value="DEHYDROGENASE, PUTATIVE (AFU_ORTHOLOGUE AFUA_8G05805)-RELATED"/>
    <property type="match status" value="1"/>
</dbReference>
<keyword evidence="10" id="KW-1185">Reference proteome</keyword>
<feature type="transmembrane region" description="Helical" evidence="7">
    <location>
        <begin position="105"/>
        <end position="127"/>
    </location>
</feature>
<name>G2QFB3_THET4</name>
<dbReference type="HOGENOM" id="CLU_065428_2_0_1"/>
<dbReference type="KEGG" id="mtm:MYCTH_52789"/>
<dbReference type="GO" id="GO:0016020">
    <property type="term" value="C:membrane"/>
    <property type="evidence" value="ECO:0007669"/>
    <property type="project" value="UniProtKB-SubCell"/>
</dbReference>
<dbReference type="InParanoid" id="G2QFB3"/>
<protein>
    <recommendedName>
        <fullName evidence="8">Cytochrome b561 domain-containing protein</fullName>
    </recommendedName>
</protein>
<comment type="subcellular location">
    <subcellularLocation>
        <location evidence="1">Membrane</location>
    </subcellularLocation>
</comment>
<dbReference type="Pfam" id="PF03188">
    <property type="entry name" value="Cytochrom_B561"/>
    <property type="match status" value="1"/>
</dbReference>